<keyword evidence="4" id="KW-1185">Reference proteome</keyword>
<feature type="compositionally biased region" description="Pro residues" evidence="1">
    <location>
        <begin position="101"/>
        <end position="112"/>
    </location>
</feature>
<dbReference type="RefSeq" id="WP_110810416.1">
    <property type="nucleotide sequence ID" value="NZ_AP022560.1"/>
</dbReference>
<dbReference type="Proteomes" id="UP000466681">
    <property type="component" value="Chromosome"/>
</dbReference>
<evidence type="ECO:0000313" key="4">
    <source>
        <dbReference type="Proteomes" id="UP000466681"/>
    </source>
</evidence>
<evidence type="ECO:0000313" key="3">
    <source>
        <dbReference type="EMBL" id="BBX05125.1"/>
    </source>
</evidence>
<keyword evidence="2" id="KW-1133">Transmembrane helix</keyword>
<dbReference type="AlphaFoldDB" id="A0AAD1HGS3"/>
<evidence type="ECO:0000256" key="1">
    <source>
        <dbReference type="SAM" id="MobiDB-lite"/>
    </source>
</evidence>
<dbReference type="EMBL" id="AP022560">
    <property type="protein sequence ID" value="BBX05125.1"/>
    <property type="molecule type" value="Genomic_DNA"/>
</dbReference>
<name>A0AAD1HGS3_9MYCO</name>
<reference evidence="3 4" key="1">
    <citation type="journal article" date="2019" name="Emerg. Microbes Infect.">
        <title>Comprehensive subspecies identification of 175 nontuberculous mycobacteria species based on 7547 genomic profiles.</title>
        <authorList>
            <person name="Matsumoto Y."/>
            <person name="Kinjo T."/>
            <person name="Motooka D."/>
            <person name="Nabeya D."/>
            <person name="Jung N."/>
            <person name="Uechi K."/>
            <person name="Horii T."/>
            <person name="Iida T."/>
            <person name="Fujita J."/>
            <person name="Nakamura S."/>
        </authorList>
    </citation>
    <scope>NUCLEOTIDE SEQUENCE [LARGE SCALE GENOMIC DNA]</scope>
    <source>
        <strain evidence="3 4">JCM 6375</strain>
    </source>
</reference>
<organism evidence="3 4">
    <name type="scientific">Mycolicibacterium moriokaense</name>
    <dbReference type="NCBI Taxonomy" id="39691"/>
    <lineage>
        <taxon>Bacteria</taxon>
        <taxon>Bacillati</taxon>
        <taxon>Actinomycetota</taxon>
        <taxon>Actinomycetes</taxon>
        <taxon>Mycobacteriales</taxon>
        <taxon>Mycobacteriaceae</taxon>
        <taxon>Mycolicibacterium</taxon>
    </lineage>
</organism>
<keyword evidence="2" id="KW-0812">Transmembrane</keyword>
<feature type="region of interest" description="Disordered" evidence="1">
    <location>
        <begin position="51"/>
        <end position="112"/>
    </location>
</feature>
<accession>A0AAD1HGS3</accession>
<evidence type="ECO:0000256" key="2">
    <source>
        <dbReference type="SAM" id="Phobius"/>
    </source>
</evidence>
<feature type="compositionally biased region" description="Gly residues" evidence="1">
    <location>
        <begin position="62"/>
        <end position="84"/>
    </location>
</feature>
<dbReference type="KEGG" id="mmor:MMOR_60610"/>
<keyword evidence="2" id="KW-0472">Membrane</keyword>
<proteinExistence type="predicted"/>
<protein>
    <submittedName>
        <fullName evidence="3">Uncharacterized protein</fullName>
    </submittedName>
</protein>
<sequence>MTEQVEPTPGPARREGGAAVQVLVWAGIAAATVFIVAVVFFSGFFIGRATDGAGYPGRHHGGPGPGMMGPGMMGPGMMGPGTGPMGPWPPGQMGPSSRVPNSPPPPTTTATP</sequence>
<gene>
    <name evidence="3" type="ORF">MMOR_60610</name>
</gene>
<feature type="transmembrane region" description="Helical" evidence="2">
    <location>
        <begin position="22"/>
        <end position="46"/>
    </location>
</feature>